<dbReference type="STRING" id="1198114.AciX9_1480"/>
<evidence type="ECO:0000313" key="1">
    <source>
        <dbReference type="EMBL" id="ADW68533.1"/>
    </source>
</evidence>
<dbReference type="Proteomes" id="UP000000343">
    <property type="component" value="Chromosome"/>
</dbReference>
<keyword evidence="2" id="KW-1185">Reference proteome</keyword>
<name>E8WWX2_GRATM</name>
<dbReference type="PaxDb" id="1198114-AciX9_1480"/>
<proteinExistence type="predicted"/>
<dbReference type="KEGG" id="acm:AciX9_1480"/>
<sequence>MGELRIVVHDLYQPLSALQCRLYLGRMDTDLESMGAAIEESLAECERIVDQVRLLQNKLKS</sequence>
<dbReference type="EMBL" id="CP002480">
    <property type="protein sequence ID" value="ADW68533.1"/>
    <property type="molecule type" value="Genomic_DNA"/>
</dbReference>
<evidence type="ECO:0000313" key="2">
    <source>
        <dbReference type="Proteomes" id="UP000000343"/>
    </source>
</evidence>
<dbReference type="HOGENOM" id="CLU_2916063_0_0_0"/>
<accession>E8WWX2</accession>
<organism evidence="2">
    <name type="scientific">Granulicella tundricola (strain ATCC BAA-1859 / DSM 23138 / MP5ACTX9)</name>
    <dbReference type="NCBI Taxonomy" id="1198114"/>
    <lineage>
        <taxon>Bacteria</taxon>
        <taxon>Pseudomonadati</taxon>
        <taxon>Acidobacteriota</taxon>
        <taxon>Terriglobia</taxon>
        <taxon>Terriglobales</taxon>
        <taxon>Acidobacteriaceae</taxon>
        <taxon>Granulicella</taxon>
    </lineage>
</organism>
<gene>
    <name evidence="1" type="ordered locus">AciX9_1480</name>
</gene>
<dbReference type="AlphaFoldDB" id="E8WWX2"/>
<protein>
    <submittedName>
        <fullName evidence="1">HTR-like protein</fullName>
    </submittedName>
</protein>
<reference evidence="2" key="1">
    <citation type="submission" date="2011-01" db="EMBL/GenBank/DDBJ databases">
        <title>Complete sequence of chromosome of Acidobacterium sp. MP5ACTX9.</title>
        <authorList>
            <consortium name="US DOE Joint Genome Institute"/>
            <person name="Lucas S."/>
            <person name="Copeland A."/>
            <person name="Lapidus A."/>
            <person name="Cheng J.-F."/>
            <person name="Goodwin L."/>
            <person name="Pitluck S."/>
            <person name="Teshima H."/>
            <person name="Detter J.C."/>
            <person name="Han C."/>
            <person name="Tapia R."/>
            <person name="Land M."/>
            <person name="Hauser L."/>
            <person name="Kyrpides N."/>
            <person name="Ivanova N."/>
            <person name="Ovchinnikova G."/>
            <person name="Pagani I."/>
            <person name="Rawat S.R."/>
            <person name="Mannisto M."/>
            <person name="Haggblom M.M."/>
            <person name="Woyke T."/>
        </authorList>
    </citation>
    <scope>NUCLEOTIDE SEQUENCE [LARGE SCALE GENOMIC DNA]</scope>
    <source>
        <strain evidence="2">MP5ACTX9</strain>
    </source>
</reference>